<keyword evidence="4" id="KW-0175">Coiled coil</keyword>
<dbReference type="InterPro" id="IPR013783">
    <property type="entry name" value="Ig-like_fold"/>
</dbReference>
<keyword evidence="8" id="KW-1185">Reference proteome</keyword>
<dbReference type="Pfam" id="PF07495">
    <property type="entry name" value="Y_Y_Y"/>
    <property type="match status" value="1"/>
</dbReference>
<dbReference type="PRINTS" id="PR00344">
    <property type="entry name" value="BCTRLSENSOR"/>
</dbReference>
<dbReference type="GO" id="GO:0005524">
    <property type="term" value="F:ATP binding"/>
    <property type="evidence" value="ECO:0007669"/>
    <property type="project" value="UniProtKB-KW"/>
</dbReference>
<keyword evidence="5" id="KW-0812">Transmembrane</keyword>
<dbReference type="InterPro" id="IPR015943">
    <property type="entry name" value="WD40/YVTN_repeat-like_dom_sf"/>
</dbReference>
<evidence type="ECO:0000259" key="6">
    <source>
        <dbReference type="PROSITE" id="PS50109"/>
    </source>
</evidence>
<dbReference type="SUPFAM" id="SSF50952">
    <property type="entry name" value="Soluble quinoprotein glucose dehydrogenase"/>
    <property type="match status" value="1"/>
</dbReference>
<keyword evidence="5" id="KW-1133">Transmembrane helix</keyword>
<evidence type="ECO:0000313" key="7">
    <source>
        <dbReference type="EMBL" id="MFD1003445.1"/>
    </source>
</evidence>
<sequence length="1054" mass="120721">MNIRVQLWIVFYLFAAYLPLTAQQLFIQEYPVELYKGSSQNWDITQDTQGIVYVGNTDGVLVYDGLEWRRVEMPAGAYPLTITADDAGHVYIGSISDFGYLEKDNAGEYQYRSLLSLIPAKDQQNMGEINDIKSVGNAVYFSDLEHVYIYEDGAIRVWNGANNGVVVLGGRAYIVHEGNMHLYRDGVFTQVPFVFPAADIQHLNDYSPGKYIIVDKADRIWIVDAATGVRQPFSRELDKHLQGEDINKFTLLSEGRVALLTDTRILILGRNGQLFFTVTNDMLKGNLWLQVLYEDKQHNLWFSTDESIGMIATSSPLAYFSKYNGIQGIIFSQTFHDGHHYVGTDRGVYRRMEKEKFTYMPGTSGTVWNFYSQGDILYIAHETGILEMKNGVSKRILTERHVETLCWIGNRTDRFLMGTYTSGIWLVKKTGNGWQKRRINGFDDEVRYMQIDTTGSIWIGHYSKGLWKLKLNDAMDSIIQKEYYNTSRGLPSGVDNRVYKLNSDKSIVFATANGIYAYNALRNTFEPDKRFSQHLTGATIYSLMETPNGDIYFRGKNIKHKKNEVAGVLKRKSSTEYTMLTAPFHKIIWTDTEPSIYATDDGAWIANHNRVIVFNPHRRTYYHDPLWPYIRKVTAQDSLIYAAGQKARDITLPYEMNSVHFQFNVPYYENVERLEFQYKLQGFDREWSRWTTQHEASFTNLPEGDYTFLLQTRNIYENESRLASFSFHIDPPFYRTVWAYLLYIGVFALLLYVVAIINTKRVKWQNEMLEKEVNEKTKELLAMNEEIMAQNEEISMINEEVNKKNLEIENQTQILKESNTTKDKLFSIVSHDLRGPVHQLREIFSLMDAGHISGEEFLKVLMPDLRERVGYVAALTDNLLHWAKDQMEGIQVKSAAFNLSDVVQENMNLFAAQAGKKNVNLVNTTAPECEVFADKDMIRLVLRNLMSNAVKFTPSQGSIEVSVQADHQYAIVSVHDTGIGLSSEEIDMILRKDYFTRYGTAGEKGSGLGLMLCREFIEKNKGTFMIESIPGAGSRFSFSVPLTSCCLTQIVNSK</sequence>
<dbReference type="InterPro" id="IPR011041">
    <property type="entry name" value="Quinoprot_gluc/sorb_DH_b-prop"/>
</dbReference>
<dbReference type="SUPFAM" id="SSF55874">
    <property type="entry name" value="ATPase domain of HSP90 chaperone/DNA topoisomerase II/histidine kinase"/>
    <property type="match status" value="1"/>
</dbReference>
<evidence type="ECO:0000256" key="3">
    <source>
        <dbReference type="ARBA" id="ARBA00022553"/>
    </source>
</evidence>
<feature type="coiled-coil region" evidence="4">
    <location>
        <begin position="766"/>
        <end position="818"/>
    </location>
</feature>
<dbReference type="SUPFAM" id="SSF63829">
    <property type="entry name" value="Calcium-dependent phosphotriesterase"/>
    <property type="match status" value="1"/>
</dbReference>
<gene>
    <name evidence="7" type="ORF">ACFQ21_29240</name>
</gene>
<dbReference type="Gene3D" id="2.60.40.10">
    <property type="entry name" value="Immunoglobulins"/>
    <property type="match status" value="1"/>
</dbReference>
<evidence type="ECO:0000256" key="5">
    <source>
        <dbReference type="SAM" id="Phobius"/>
    </source>
</evidence>
<dbReference type="InterPro" id="IPR036890">
    <property type="entry name" value="HATPase_C_sf"/>
</dbReference>
<organism evidence="7 8">
    <name type="scientific">Ohtaekwangia kribbensis</name>
    <dbReference type="NCBI Taxonomy" id="688913"/>
    <lineage>
        <taxon>Bacteria</taxon>
        <taxon>Pseudomonadati</taxon>
        <taxon>Bacteroidota</taxon>
        <taxon>Cytophagia</taxon>
        <taxon>Cytophagales</taxon>
        <taxon>Fulvivirgaceae</taxon>
        <taxon>Ohtaekwangia</taxon>
    </lineage>
</organism>
<dbReference type="Gene3D" id="2.130.10.10">
    <property type="entry name" value="YVTN repeat-like/Quinoprotein amine dehydrogenase"/>
    <property type="match status" value="2"/>
</dbReference>
<evidence type="ECO:0000256" key="2">
    <source>
        <dbReference type="ARBA" id="ARBA00012438"/>
    </source>
</evidence>
<comment type="caution">
    <text evidence="7">The sequence shown here is derived from an EMBL/GenBank/DDBJ whole genome shotgun (WGS) entry which is preliminary data.</text>
</comment>
<keyword evidence="7" id="KW-0547">Nucleotide-binding</keyword>
<comment type="catalytic activity">
    <reaction evidence="1">
        <text>ATP + protein L-histidine = ADP + protein N-phospho-L-histidine.</text>
        <dbReference type="EC" id="2.7.13.3"/>
    </reaction>
</comment>
<proteinExistence type="predicted"/>
<keyword evidence="5" id="KW-0472">Membrane</keyword>
<dbReference type="PANTHER" id="PTHR43547:SF2">
    <property type="entry name" value="HYBRID SIGNAL TRANSDUCTION HISTIDINE KINASE C"/>
    <property type="match status" value="1"/>
</dbReference>
<evidence type="ECO:0000256" key="4">
    <source>
        <dbReference type="SAM" id="Coils"/>
    </source>
</evidence>
<dbReference type="Pfam" id="PF02518">
    <property type="entry name" value="HATPase_c"/>
    <property type="match status" value="1"/>
</dbReference>
<dbReference type="EMBL" id="JBHTKA010000016">
    <property type="protein sequence ID" value="MFD1003445.1"/>
    <property type="molecule type" value="Genomic_DNA"/>
</dbReference>
<reference evidence="8" key="1">
    <citation type="journal article" date="2019" name="Int. J. Syst. Evol. Microbiol.">
        <title>The Global Catalogue of Microorganisms (GCM) 10K type strain sequencing project: providing services to taxonomists for standard genome sequencing and annotation.</title>
        <authorList>
            <consortium name="The Broad Institute Genomics Platform"/>
            <consortium name="The Broad Institute Genome Sequencing Center for Infectious Disease"/>
            <person name="Wu L."/>
            <person name="Ma J."/>
        </authorList>
    </citation>
    <scope>NUCLEOTIDE SEQUENCE [LARGE SCALE GENOMIC DNA]</scope>
    <source>
        <strain evidence="8">CCUG 58938</strain>
    </source>
</reference>
<evidence type="ECO:0000313" key="8">
    <source>
        <dbReference type="Proteomes" id="UP001597112"/>
    </source>
</evidence>
<keyword evidence="7" id="KW-0067">ATP-binding</keyword>
<dbReference type="InterPro" id="IPR036097">
    <property type="entry name" value="HisK_dim/P_sf"/>
</dbReference>
<dbReference type="InterPro" id="IPR003594">
    <property type="entry name" value="HATPase_dom"/>
</dbReference>
<dbReference type="PROSITE" id="PS50109">
    <property type="entry name" value="HIS_KIN"/>
    <property type="match status" value="1"/>
</dbReference>
<name>A0ABW3KBX5_9BACT</name>
<dbReference type="EC" id="2.7.13.3" evidence="2"/>
<dbReference type="InterPro" id="IPR004358">
    <property type="entry name" value="Sig_transdc_His_kin-like_C"/>
</dbReference>
<dbReference type="Proteomes" id="UP001597112">
    <property type="component" value="Unassembled WGS sequence"/>
</dbReference>
<feature type="transmembrane region" description="Helical" evidence="5">
    <location>
        <begin position="737"/>
        <end position="758"/>
    </location>
</feature>
<dbReference type="InterPro" id="IPR005467">
    <property type="entry name" value="His_kinase_dom"/>
</dbReference>
<dbReference type="Gene3D" id="3.30.565.10">
    <property type="entry name" value="Histidine kinase-like ATPase, C-terminal domain"/>
    <property type="match status" value="1"/>
</dbReference>
<dbReference type="SUPFAM" id="SSF47384">
    <property type="entry name" value="Homodimeric domain of signal transducing histidine kinase"/>
    <property type="match status" value="1"/>
</dbReference>
<dbReference type="SMART" id="SM00387">
    <property type="entry name" value="HATPase_c"/>
    <property type="match status" value="1"/>
</dbReference>
<dbReference type="PANTHER" id="PTHR43547">
    <property type="entry name" value="TWO-COMPONENT HISTIDINE KINASE"/>
    <property type="match status" value="1"/>
</dbReference>
<dbReference type="RefSeq" id="WP_377586157.1">
    <property type="nucleotide sequence ID" value="NZ_JBHTKA010000016.1"/>
</dbReference>
<keyword evidence="3" id="KW-0597">Phosphoprotein</keyword>
<feature type="domain" description="Histidine kinase" evidence="6">
    <location>
        <begin position="828"/>
        <end position="1044"/>
    </location>
</feature>
<accession>A0ABW3KBX5</accession>
<evidence type="ECO:0000256" key="1">
    <source>
        <dbReference type="ARBA" id="ARBA00000085"/>
    </source>
</evidence>
<dbReference type="InterPro" id="IPR011123">
    <property type="entry name" value="Y_Y_Y"/>
</dbReference>
<protein>
    <recommendedName>
        <fullName evidence="2">histidine kinase</fullName>
        <ecNumber evidence="2">2.7.13.3</ecNumber>
    </recommendedName>
</protein>
<dbReference type="Gene3D" id="1.10.287.130">
    <property type="match status" value="1"/>
</dbReference>